<comment type="caution">
    <text evidence="1">The sequence shown here is derived from an EMBL/GenBank/DDBJ whole genome shotgun (WGS) entry which is preliminary data.</text>
</comment>
<dbReference type="Proteomes" id="UP001176961">
    <property type="component" value="Unassembled WGS sequence"/>
</dbReference>
<dbReference type="AlphaFoldDB" id="A0AA36H6M7"/>
<feature type="non-terminal residue" evidence="1">
    <location>
        <position position="53"/>
    </location>
</feature>
<name>A0AA36H6M7_CYLNA</name>
<proteinExistence type="predicted"/>
<reference evidence="1" key="1">
    <citation type="submission" date="2023-07" db="EMBL/GenBank/DDBJ databases">
        <authorList>
            <consortium name="CYATHOMIX"/>
        </authorList>
    </citation>
    <scope>NUCLEOTIDE SEQUENCE</scope>
    <source>
        <strain evidence="1">N/A</strain>
    </source>
</reference>
<dbReference type="EMBL" id="CATQJL010000316">
    <property type="protein sequence ID" value="CAJ0605116.1"/>
    <property type="molecule type" value="Genomic_DNA"/>
</dbReference>
<evidence type="ECO:0000313" key="1">
    <source>
        <dbReference type="EMBL" id="CAJ0605116.1"/>
    </source>
</evidence>
<organism evidence="1 2">
    <name type="scientific">Cylicocyclus nassatus</name>
    <name type="common">Nematode worm</name>
    <dbReference type="NCBI Taxonomy" id="53992"/>
    <lineage>
        <taxon>Eukaryota</taxon>
        <taxon>Metazoa</taxon>
        <taxon>Ecdysozoa</taxon>
        <taxon>Nematoda</taxon>
        <taxon>Chromadorea</taxon>
        <taxon>Rhabditida</taxon>
        <taxon>Rhabditina</taxon>
        <taxon>Rhabditomorpha</taxon>
        <taxon>Strongyloidea</taxon>
        <taxon>Strongylidae</taxon>
        <taxon>Cylicocyclus</taxon>
    </lineage>
</organism>
<evidence type="ECO:0000313" key="2">
    <source>
        <dbReference type="Proteomes" id="UP001176961"/>
    </source>
</evidence>
<gene>
    <name evidence="1" type="ORF">CYNAS_LOCUS17099</name>
</gene>
<keyword evidence="2" id="KW-1185">Reference proteome</keyword>
<sequence length="53" mass="6338">MWRDYDLYPSSTYESIGRSEVSSIPECNHEKESKKREKRVYLFLFFLIIFGAA</sequence>
<protein>
    <submittedName>
        <fullName evidence="1">Uncharacterized protein</fullName>
    </submittedName>
</protein>
<accession>A0AA36H6M7</accession>